<organism evidence="2 3">
    <name type="scientific">Paludisphaera mucosa</name>
    <dbReference type="NCBI Taxonomy" id="3030827"/>
    <lineage>
        <taxon>Bacteria</taxon>
        <taxon>Pseudomonadati</taxon>
        <taxon>Planctomycetota</taxon>
        <taxon>Planctomycetia</taxon>
        <taxon>Isosphaerales</taxon>
        <taxon>Isosphaeraceae</taxon>
        <taxon>Paludisphaera</taxon>
    </lineage>
</organism>
<evidence type="ECO:0000313" key="2">
    <source>
        <dbReference type="EMBL" id="MDG3004468.1"/>
    </source>
</evidence>
<protein>
    <submittedName>
        <fullName evidence="2">Uncharacterized protein</fullName>
    </submittedName>
</protein>
<reference evidence="2 3" key="1">
    <citation type="submission" date="2023-03" db="EMBL/GenBank/DDBJ databases">
        <title>Paludisphaera mucosa sp. nov. a novel planctomycete from northern fen.</title>
        <authorList>
            <person name="Ivanova A."/>
        </authorList>
    </citation>
    <scope>NUCLEOTIDE SEQUENCE [LARGE SCALE GENOMIC DNA]</scope>
    <source>
        <strain evidence="2 3">Pla2</strain>
    </source>
</reference>
<keyword evidence="3" id="KW-1185">Reference proteome</keyword>
<dbReference type="EMBL" id="JARRAG010000002">
    <property type="protein sequence ID" value="MDG3004468.1"/>
    <property type="molecule type" value="Genomic_DNA"/>
</dbReference>
<evidence type="ECO:0000256" key="1">
    <source>
        <dbReference type="SAM" id="Coils"/>
    </source>
</evidence>
<name>A0ABT6FAQ4_9BACT</name>
<feature type="coiled-coil region" evidence="1">
    <location>
        <begin position="1"/>
        <end position="35"/>
    </location>
</feature>
<accession>A0ABT6FAQ4</accession>
<proteinExistence type="predicted"/>
<keyword evidence="1" id="KW-0175">Coiled coil</keyword>
<dbReference type="RefSeq" id="WP_277860825.1">
    <property type="nucleotide sequence ID" value="NZ_JARRAG010000002.1"/>
</dbReference>
<dbReference type="Proteomes" id="UP001216907">
    <property type="component" value="Unassembled WGS sequence"/>
</dbReference>
<comment type="caution">
    <text evidence="2">The sequence shown here is derived from an EMBL/GenBank/DDBJ whole genome shotgun (WGS) entry which is preliminary data.</text>
</comment>
<gene>
    <name evidence="2" type="ORF">PZE19_11845</name>
</gene>
<evidence type="ECO:0000313" key="3">
    <source>
        <dbReference type="Proteomes" id="UP001216907"/>
    </source>
</evidence>
<sequence length="66" mass="7053">MAKLSDKMQQLTDAAAAVEIKVQQLLMEKASLQDQINNLGAGPGELSADQESTIDVLIERLKSLAA</sequence>